<feature type="transmembrane region" description="Helical" evidence="1">
    <location>
        <begin position="107"/>
        <end position="126"/>
    </location>
</feature>
<feature type="transmembrane region" description="Helical" evidence="1">
    <location>
        <begin position="338"/>
        <end position="355"/>
    </location>
</feature>
<evidence type="ECO:0000256" key="1">
    <source>
        <dbReference type="SAM" id="Phobius"/>
    </source>
</evidence>
<protein>
    <recommendedName>
        <fullName evidence="4">Membrane protein 6-pyruvoyl-tetrahydropterin synthase-related domain-containing protein</fullName>
    </recommendedName>
</protein>
<dbReference type="Proteomes" id="UP000177208">
    <property type="component" value="Unassembled WGS sequence"/>
</dbReference>
<reference evidence="2 3" key="1">
    <citation type="journal article" date="2016" name="Nat. Commun.">
        <title>Thousands of microbial genomes shed light on interconnected biogeochemical processes in an aquifer system.</title>
        <authorList>
            <person name="Anantharaman K."/>
            <person name="Brown C.T."/>
            <person name="Hug L.A."/>
            <person name="Sharon I."/>
            <person name="Castelle C.J."/>
            <person name="Probst A.J."/>
            <person name="Thomas B.C."/>
            <person name="Singh A."/>
            <person name="Wilkins M.J."/>
            <person name="Karaoz U."/>
            <person name="Brodie E.L."/>
            <person name="Williams K.H."/>
            <person name="Hubbard S.S."/>
            <person name="Banfield J.F."/>
        </authorList>
    </citation>
    <scope>NUCLEOTIDE SEQUENCE [LARGE SCALE GENOMIC DNA]</scope>
</reference>
<keyword evidence="1" id="KW-0812">Transmembrane</keyword>
<feature type="transmembrane region" description="Helical" evidence="1">
    <location>
        <begin position="384"/>
        <end position="403"/>
    </location>
</feature>
<organism evidence="2 3">
    <name type="scientific">Candidatus Roizmanbacteria bacterium RIFCSPHIGHO2_01_FULL_39_12c</name>
    <dbReference type="NCBI Taxonomy" id="1802031"/>
    <lineage>
        <taxon>Bacteria</taxon>
        <taxon>Candidatus Roizmaniibacteriota</taxon>
    </lineage>
</organism>
<keyword evidence="1" id="KW-0472">Membrane</keyword>
<feature type="transmembrane region" description="Helical" evidence="1">
    <location>
        <begin position="46"/>
        <end position="66"/>
    </location>
</feature>
<feature type="transmembrane region" description="Helical" evidence="1">
    <location>
        <begin position="864"/>
        <end position="884"/>
    </location>
</feature>
<accession>A0A1F7GBU5</accession>
<feature type="transmembrane region" description="Helical" evidence="1">
    <location>
        <begin position="78"/>
        <end position="101"/>
    </location>
</feature>
<feature type="transmembrane region" description="Helical" evidence="1">
    <location>
        <begin position="242"/>
        <end position="261"/>
    </location>
</feature>
<keyword evidence="1" id="KW-1133">Transmembrane helix</keyword>
<feature type="transmembrane region" description="Helical" evidence="1">
    <location>
        <begin position="12"/>
        <end position="30"/>
    </location>
</feature>
<gene>
    <name evidence="2" type="ORF">A2774_03060</name>
</gene>
<sequence>MKILTNLLKRYWPHFIFAAIGLFSARKILFGKNLILYGEFFGSTDYIFFFSQLLKSWSIYTGLGYSNLGLTTSYGQNPLFWVIPSGYWLTYLALLSLLQLIFSIFSIKIYLLVSILLPFFGMYGFARFYFSQFTDKKSVLAQLAFFSSIIYAVSGQMSARIAAGHLRYSIGHGLFPLLLLCILKGFSEKSKSLKLYYLISSGLIISILVWSMPQLLILTFFLLLFHFLIFLLADFTGIKKFLTFNFLAFALGILLNINIYLPSLLYQETPAYIETPYYTLSYVYLTSRATSFKELLANVAEGTFLGESGFKKIVNLKLFLPALAMLGLLSMFFKKRGFAVFLFLTGATGLIFAWGNNQPLTEFYNFLFAKVIFFKAFRDVGKFAVLYIFSLSLTIPYLIFLLGRLLGKKTIIVLGSILVLFIFYVNPNFTSGNFGNNIEAFSLPEKYEKLHRFLKNRAGDFRIAVFPNDKYVGESDWLPKKSLPSAYYNIFHVLFPLPKNLANSNRSMADWTSRYLDFLELNLGEPWAVEKLGQAAVRYLIVDHSVPGYKKLLSALQNNSRLQKSEAIDGITIFEIRDYEKSSLSRRQPAYYFGDIMGIKYIPSKISLINLDTNPTDLLTNNYSNYLLLYNSSLDDLFYTSLDRFKLSFFPEVRFSQDNAKEFYVPAEYLRNLTQTGINFYNPEIIRTEGKGNKIAKTFSLNKDNYKILVSTISAQGQSNALKITVDGKSMSKKNFRSKSSGAEWLDFGEIRLDESKKIKITVENQDAVSLYLDHFLLVPVSEYEKLKRQFFSIVKTKEIIKIDQPLAESTLAENDKSLTVLSTTYSAFWDICGKEAIRVNFYATASQCNPKDIIQPRFKPDKIYKLSLILWFLFYATALSVLFKLKTRRTS</sequence>
<proteinExistence type="predicted"/>
<evidence type="ECO:0000313" key="2">
    <source>
        <dbReference type="EMBL" id="OGK16410.1"/>
    </source>
</evidence>
<dbReference type="EMBL" id="MFZG01000023">
    <property type="protein sequence ID" value="OGK16410.1"/>
    <property type="molecule type" value="Genomic_DNA"/>
</dbReference>
<dbReference type="AlphaFoldDB" id="A0A1F7GBU5"/>
<feature type="transmembrane region" description="Helical" evidence="1">
    <location>
        <begin position="165"/>
        <end position="183"/>
    </location>
</feature>
<feature type="transmembrane region" description="Helical" evidence="1">
    <location>
        <begin position="217"/>
        <end position="235"/>
    </location>
</feature>
<evidence type="ECO:0000313" key="3">
    <source>
        <dbReference type="Proteomes" id="UP000177208"/>
    </source>
</evidence>
<feature type="transmembrane region" description="Helical" evidence="1">
    <location>
        <begin position="410"/>
        <end position="427"/>
    </location>
</feature>
<feature type="transmembrane region" description="Helical" evidence="1">
    <location>
        <begin position="313"/>
        <end position="333"/>
    </location>
</feature>
<feature type="transmembrane region" description="Helical" evidence="1">
    <location>
        <begin position="195"/>
        <end position="211"/>
    </location>
</feature>
<comment type="caution">
    <text evidence="2">The sequence shown here is derived from an EMBL/GenBank/DDBJ whole genome shotgun (WGS) entry which is preliminary data.</text>
</comment>
<evidence type="ECO:0008006" key="4">
    <source>
        <dbReference type="Google" id="ProtNLM"/>
    </source>
</evidence>
<name>A0A1F7GBU5_9BACT</name>